<dbReference type="EMBL" id="WJIE01000004">
    <property type="protein sequence ID" value="MRG93645.1"/>
    <property type="molecule type" value="Genomic_DNA"/>
</dbReference>
<evidence type="ECO:0000313" key="9">
    <source>
        <dbReference type="Proteomes" id="UP000440224"/>
    </source>
</evidence>
<evidence type="ECO:0000256" key="7">
    <source>
        <dbReference type="SAM" id="Phobius"/>
    </source>
</evidence>
<feature type="transmembrane region" description="Helical" evidence="7">
    <location>
        <begin position="137"/>
        <end position="162"/>
    </location>
</feature>
<reference evidence="8 9" key="1">
    <citation type="submission" date="2019-10" db="EMBL/GenBank/DDBJ databases">
        <title>A soil myxobacterium in the family Polyangiaceae.</title>
        <authorList>
            <person name="Li Y."/>
            <person name="Wang J."/>
        </authorList>
    </citation>
    <scope>NUCLEOTIDE SEQUENCE [LARGE SCALE GENOMIC DNA]</scope>
    <source>
        <strain evidence="8 9">DSM 14734</strain>
    </source>
</reference>
<dbReference type="CDD" id="cd06173">
    <property type="entry name" value="MFS_MefA_like"/>
    <property type="match status" value="1"/>
</dbReference>
<evidence type="ECO:0000256" key="1">
    <source>
        <dbReference type="ARBA" id="ARBA00004651"/>
    </source>
</evidence>
<dbReference type="AlphaFoldDB" id="A0A6N7PTR6"/>
<dbReference type="GO" id="GO:0005886">
    <property type="term" value="C:plasma membrane"/>
    <property type="evidence" value="ECO:0007669"/>
    <property type="project" value="UniProtKB-SubCell"/>
</dbReference>
<dbReference type="RefSeq" id="WP_153820455.1">
    <property type="nucleotide sequence ID" value="NZ_WJIE01000004.1"/>
</dbReference>
<organism evidence="8 9">
    <name type="scientific">Polyangium spumosum</name>
    <dbReference type="NCBI Taxonomy" id="889282"/>
    <lineage>
        <taxon>Bacteria</taxon>
        <taxon>Pseudomonadati</taxon>
        <taxon>Myxococcota</taxon>
        <taxon>Polyangia</taxon>
        <taxon>Polyangiales</taxon>
        <taxon>Polyangiaceae</taxon>
        <taxon>Polyangium</taxon>
    </lineage>
</organism>
<evidence type="ECO:0000256" key="3">
    <source>
        <dbReference type="ARBA" id="ARBA00022475"/>
    </source>
</evidence>
<feature type="transmembrane region" description="Helical" evidence="7">
    <location>
        <begin position="76"/>
        <end position="101"/>
    </location>
</feature>
<dbReference type="InterPro" id="IPR036259">
    <property type="entry name" value="MFS_trans_sf"/>
</dbReference>
<evidence type="ECO:0000313" key="8">
    <source>
        <dbReference type="EMBL" id="MRG93645.1"/>
    </source>
</evidence>
<gene>
    <name evidence="8" type="ORF">GF068_17260</name>
</gene>
<accession>A0A6N7PTR6</accession>
<feature type="transmembrane region" description="Helical" evidence="7">
    <location>
        <begin position="319"/>
        <end position="337"/>
    </location>
</feature>
<keyword evidence="6 7" id="KW-0472">Membrane</keyword>
<dbReference type="InterPro" id="IPR011701">
    <property type="entry name" value="MFS"/>
</dbReference>
<dbReference type="Proteomes" id="UP000440224">
    <property type="component" value="Unassembled WGS sequence"/>
</dbReference>
<feature type="transmembrane region" description="Helical" evidence="7">
    <location>
        <begin position="43"/>
        <end position="64"/>
    </location>
</feature>
<proteinExistence type="predicted"/>
<dbReference type="PANTHER" id="PTHR43266:SF2">
    <property type="entry name" value="MAJOR FACILITATOR SUPERFAMILY (MFS) PROFILE DOMAIN-CONTAINING PROTEIN"/>
    <property type="match status" value="1"/>
</dbReference>
<dbReference type="SUPFAM" id="SSF103473">
    <property type="entry name" value="MFS general substrate transporter"/>
    <property type="match status" value="1"/>
</dbReference>
<evidence type="ECO:0000256" key="4">
    <source>
        <dbReference type="ARBA" id="ARBA00022692"/>
    </source>
</evidence>
<dbReference type="Pfam" id="PF07690">
    <property type="entry name" value="MFS_1"/>
    <property type="match status" value="1"/>
</dbReference>
<dbReference type="OrthoDB" id="9775268at2"/>
<evidence type="ECO:0000256" key="2">
    <source>
        <dbReference type="ARBA" id="ARBA00022448"/>
    </source>
</evidence>
<keyword evidence="5 7" id="KW-1133">Transmembrane helix</keyword>
<feature type="transmembrane region" description="Helical" evidence="7">
    <location>
        <begin position="14"/>
        <end position="37"/>
    </location>
</feature>
<evidence type="ECO:0000256" key="6">
    <source>
        <dbReference type="ARBA" id="ARBA00023136"/>
    </source>
</evidence>
<dbReference type="GO" id="GO:0022857">
    <property type="term" value="F:transmembrane transporter activity"/>
    <property type="evidence" value="ECO:0007669"/>
    <property type="project" value="InterPro"/>
</dbReference>
<dbReference type="PANTHER" id="PTHR43266">
    <property type="entry name" value="MACROLIDE-EFFLUX PROTEIN"/>
    <property type="match status" value="1"/>
</dbReference>
<comment type="caution">
    <text evidence="8">The sequence shown here is derived from an EMBL/GenBank/DDBJ whole genome shotgun (WGS) entry which is preliminary data.</text>
</comment>
<protein>
    <submittedName>
        <fullName evidence="8">MFS transporter</fullName>
    </submittedName>
</protein>
<name>A0A6N7PTR6_9BACT</name>
<keyword evidence="9" id="KW-1185">Reference proteome</keyword>
<comment type="subcellular location">
    <subcellularLocation>
        <location evidence="1">Cell membrane</location>
        <topology evidence="1">Multi-pass membrane protein</topology>
    </subcellularLocation>
</comment>
<feature type="transmembrane region" description="Helical" evidence="7">
    <location>
        <begin position="383"/>
        <end position="401"/>
    </location>
</feature>
<keyword evidence="4 7" id="KW-0812">Transmembrane</keyword>
<evidence type="ECO:0000256" key="5">
    <source>
        <dbReference type="ARBA" id="ARBA00022989"/>
    </source>
</evidence>
<keyword evidence="3" id="KW-1003">Cell membrane</keyword>
<dbReference type="Gene3D" id="1.20.1250.20">
    <property type="entry name" value="MFS general substrate transporter like domains"/>
    <property type="match status" value="1"/>
</dbReference>
<keyword evidence="2" id="KW-0813">Transport</keyword>
<sequence>MLDLLRRRPAFRRLWMAGTVSLVGDWLAFVAVSRLALDHGGGALALVGILAAHSLPHACLSPIAGFVADRFDRRRLLVGIPLVQAAFTLAMALAAAAGALVSLQVLVLVRSAFTAFMVPAETAALRHTVEPPELLQANAIVSGTWSVTFVAGMALGGVLAALGPVPAILVDACSFFLAAGLASGLPSLRPEGEREPRAAGVWGLVRAVPPELWEALGHARARPALFRAVFSKVPCAVAGGMGWVSVNLLADQAAPFGAAAVSLGILQSVRGLGTGLGPLGISLLARGKEEPGRPLEHAAALVTFASVAGFALVRPWPLLLLGIALLWGIGGGSNWVLTSASLQRLAPDVMIGRLSSIDDLSTTTTMVVGALLAALLVEASFSLVAIGAMGAAVGLVSWIALSLRRAEAPLSSGAPGVAPAPRI</sequence>